<accession>A0A4E9EJZ4</accession>
<dbReference type="SMART" id="SM00714">
    <property type="entry name" value="LITAF"/>
    <property type="match status" value="1"/>
</dbReference>
<feature type="region of interest" description="Disordered" evidence="1">
    <location>
        <begin position="572"/>
        <end position="599"/>
    </location>
</feature>
<feature type="transmembrane region" description="Helical" evidence="2">
    <location>
        <begin position="738"/>
        <end position="757"/>
    </location>
</feature>
<dbReference type="Pfam" id="PF06985">
    <property type="entry name" value="HET"/>
    <property type="match status" value="1"/>
</dbReference>
<dbReference type="InterPro" id="IPR006629">
    <property type="entry name" value="LITAF"/>
</dbReference>
<dbReference type="PANTHER" id="PTHR33112">
    <property type="entry name" value="DOMAIN PROTEIN, PUTATIVE-RELATED"/>
    <property type="match status" value="1"/>
</dbReference>
<protein>
    <recommendedName>
        <fullName evidence="3">LITAF domain-containing protein</fullName>
    </recommendedName>
</protein>
<evidence type="ECO:0000313" key="4">
    <source>
        <dbReference type="EMBL" id="VIO63214.1"/>
    </source>
</evidence>
<gene>
    <name evidence="4" type="ORF">FUG_LOCUS511730</name>
</gene>
<feature type="region of interest" description="Disordered" evidence="1">
    <location>
        <begin position="786"/>
        <end position="808"/>
    </location>
</feature>
<dbReference type="Pfam" id="PF10601">
    <property type="entry name" value="zf-LITAF-like"/>
    <property type="match status" value="1"/>
</dbReference>
<feature type="domain" description="LITAF" evidence="3">
    <location>
        <begin position="697"/>
        <end position="779"/>
    </location>
</feature>
<evidence type="ECO:0000256" key="1">
    <source>
        <dbReference type="SAM" id="MobiDB-lite"/>
    </source>
</evidence>
<evidence type="ECO:0000259" key="3">
    <source>
        <dbReference type="PROSITE" id="PS51837"/>
    </source>
</evidence>
<feature type="region of interest" description="Disordered" evidence="1">
    <location>
        <begin position="494"/>
        <end position="513"/>
    </location>
</feature>
<feature type="compositionally biased region" description="Low complexity" evidence="1">
    <location>
        <begin position="622"/>
        <end position="634"/>
    </location>
</feature>
<keyword evidence="2" id="KW-0812">Transmembrane</keyword>
<reference evidence="4" key="1">
    <citation type="submission" date="2019-04" db="EMBL/GenBank/DDBJ databases">
        <authorList>
            <person name="Melise S."/>
            <person name="Noan J."/>
            <person name="Okalmin O."/>
        </authorList>
    </citation>
    <scope>NUCLEOTIDE SEQUENCE</scope>
    <source>
        <strain evidence="4">FN9</strain>
    </source>
</reference>
<feature type="region of interest" description="Disordered" evidence="1">
    <location>
        <begin position="613"/>
        <end position="655"/>
    </location>
</feature>
<evidence type="ECO:0000256" key="2">
    <source>
        <dbReference type="SAM" id="Phobius"/>
    </source>
</evidence>
<keyword evidence="2" id="KW-0472">Membrane</keyword>
<proteinExistence type="predicted"/>
<dbReference type="EMBL" id="CAAKMV010000174">
    <property type="protein sequence ID" value="VIO63214.1"/>
    <property type="molecule type" value="Genomic_DNA"/>
</dbReference>
<dbReference type="PANTHER" id="PTHR33112:SF11">
    <property type="entry name" value="HETEROKARYON INCOMPATIBILITY DOMAIN-CONTAINING PROTEIN"/>
    <property type="match status" value="1"/>
</dbReference>
<sequence>MFVSVGDNSEFDLEFELGPSAAEIVGFPRRTIEFKARRDKEKSLGHDRLILDSLQFSASTDSPEVFSLGKRWINQCLENHASCSISTDTTWYPTRLLSFTSTDEDEDPVICLVETSKVTPTGPYMTLSHSWGKEHIITLNKQSYQDLLRGMPLSSLPPNLRDACIITRKVGVNYLRIDALCIFQDKDDLSYWSREASLMHKVYSFSYCNISEIDFVARKLMKPLPRTSILWIMGGPGALSPMHISTPAAGSCKSVSSPLHFGSHEVYWECRECIASETNPKGLRRLYASYLSDEYVAGMWRKNLHNDLLWYGCHNYEDVPSRYEAYIAPSWSWASYQGKVFMMNYEHDRVEYLYEVDDCKLEHVMDDEMGAVRSGWLRLSGHLRQLKLLRRASDGNDMWSLAIDNIEYDPQQYRDGETANLWSSIWLDEPQTDFDEESKGGNLYCMLARHHMFNDTGDASNMWDFLLFQLVDPSQAIFRRIGIARTRTGKVNNPYPMSSLDGGASSESAEDGHDTTTLPCAAYEGGVHSIYRFIDKPLLSFRTAADAISALTEHLLQQIFLPYDSRFKMSQQATSSTPVDADTIAPPSYTAQPPGEAPTDEKIAIEQPHINDDNLPEVVTEPTHQQPPAQTSPQTSPPPPVSTVSPVPTSIMNWDGTQSPPILQHPAVAQQQQQQQYQYAGQENMSIPMQPQPPMQRSGPTVTPLHLLADQADSVDCPFCQHQTETKVKKSPSGMTHVYAAALFFGTFFGVMCPYICHCASNVSHYCKNCGRKVAMREYRGEMTALGTPDHLREASKYPAAPPPAPQK</sequence>
<dbReference type="AlphaFoldDB" id="A0A4E9EJZ4"/>
<organism evidence="4">
    <name type="scientific">Gibberella zeae</name>
    <name type="common">Wheat head blight fungus</name>
    <name type="synonym">Fusarium graminearum</name>
    <dbReference type="NCBI Taxonomy" id="5518"/>
    <lineage>
        <taxon>Eukaryota</taxon>
        <taxon>Fungi</taxon>
        <taxon>Dikarya</taxon>
        <taxon>Ascomycota</taxon>
        <taxon>Pezizomycotina</taxon>
        <taxon>Sordariomycetes</taxon>
        <taxon>Hypocreomycetidae</taxon>
        <taxon>Hypocreales</taxon>
        <taxon>Nectriaceae</taxon>
        <taxon>Fusarium</taxon>
    </lineage>
</organism>
<dbReference type="PROSITE" id="PS51837">
    <property type="entry name" value="LITAF"/>
    <property type="match status" value="1"/>
</dbReference>
<keyword evidence="2" id="KW-1133">Transmembrane helix</keyword>
<name>A0A4E9EJZ4_GIBZA</name>
<dbReference type="InterPro" id="IPR010730">
    <property type="entry name" value="HET"/>
</dbReference>